<organism evidence="1 2">
    <name type="scientific">Cordyceps militaris</name>
    <name type="common">Caterpillar fungus</name>
    <name type="synonym">Clavaria militaris</name>
    <dbReference type="NCBI Taxonomy" id="73501"/>
    <lineage>
        <taxon>Eukaryota</taxon>
        <taxon>Fungi</taxon>
        <taxon>Dikarya</taxon>
        <taxon>Ascomycota</taxon>
        <taxon>Pezizomycotina</taxon>
        <taxon>Sordariomycetes</taxon>
        <taxon>Hypocreomycetidae</taxon>
        <taxon>Hypocreales</taxon>
        <taxon>Cordycipitaceae</taxon>
        <taxon>Cordyceps</taxon>
    </lineage>
</organism>
<protein>
    <submittedName>
        <fullName evidence="1">Uncharacterized protein</fullName>
    </submittedName>
</protein>
<dbReference type="AlphaFoldDB" id="A0A2H4SEB2"/>
<proteinExistence type="predicted"/>
<reference evidence="1 2" key="1">
    <citation type="journal article" date="2017" name="BMC Genomics">
        <title>Chromosome level assembly and secondary metabolite potential of the parasitic fungus Cordyceps militaris.</title>
        <authorList>
            <person name="Kramer G.J."/>
            <person name="Nodwell J.R."/>
        </authorList>
    </citation>
    <scope>NUCLEOTIDE SEQUENCE [LARGE SCALE GENOMIC DNA]</scope>
    <source>
        <strain evidence="1 2">ATCC 34164</strain>
    </source>
</reference>
<evidence type="ECO:0000313" key="1">
    <source>
        <dbReference type="EMBL" id="ATY61446.1"/>
    </source>
</evidence>
<evidence type="ECO:0000313" key="2">
    <source>
        <dbReference type="Proteomes" id="UP000323067"/>
    </source>
</evidence>
<dbReference type="VEuPathDB" id="FungiDB:A9K55_008884"/>
<gene>
    <name evidence="1" type="ORF">A9K55_008884</name>
</gene>
<dbReference type="EMBL" id="CP023324">
    <property type="protein sequence ID" value="ATY61446.1"/>
    <property type="molecule type" value="Genomic_DNA"/>
</dbReference>
<name>A0A2H4SEB2_CORMI</name>
<accession>A0A2H4SEB2</accession>
<sequence length="191" mass="21663">MGSSSVFFVDSVDEFTAQVACLPTRAIALGVYRFRDSGIIDTDLFCSDFSHSRALVTPGSDTCRVLQYRIHLSSFRFILATCEALLTLPSTESFSQVGLGVGPRFEDNVKALLREGTYRQRFREVSRGCHPLPVRRPRGYSRSGSGICRVRTPFRASSWRQRFQTHGKHNAASFKDFSKLLRTFIKYITFE</sequence>
<dbReference type="Proteomes" id="UP000323067">
    <property type="component" value="Chromosome vii"/>
</dbReference>